<accession>A0A7U2F7C0</accession>
<protein>
    <submittedName>
        <fullName evidence="2">Uncharacterized protein</fullName>
    </submittedName>
</protein>
<dbReference type="EMBL" id="CP069032">
    <property type="protein sequence ID" value="QRD00098.1"/>
    <property type="molecule type" value="Genomic_DNA"/>
</dbReference>
<gene>
    <name evidence="2" type="ORF">JI435_414550</name>
</gene>
<evidence type="ECO:0000313" key="2">
    <source>
        <dbReference type="EMBL" id="QRD00098.1"/>
    </source>
</evidence>
<organism evidence="2 3">
    <name type="scientific">Phaeosphaeria nodorum (strain SN15 / ATCC MYA-4574 / FGSC 10173)</name>
    <name type="common">Glume blotch fungus</name>
    <name type="synonym">Parastagonospora nodorum</name>
    <dbReference type="NCBI Taxonomy" id="321614"/>
    <lineage>
        <taxon>Eukaryota</taxon>
        <taxon>Fungi</taxon>
        <taxon>Dikarya</taxon>
        <taxon>Ascomycota</taxon>
        <taxon>Pezizomycotina</taxon>
        <taxon>Dothideomycetes</taxon>
        <taxon>Pleosporomycetidae</taxon>
        <taxon>Pleosporales</taxon>
        <taxon>Pleosporineae</taxon>
        <taxon>Phaeosphaeriaceae</taxon>
        <taxon>Parastagonospora</taxon>
    </lineage>
</organism>
<sequence>MQASYTSTANKARQCRAEAGLPDTKSAVNEAQQSQDEAESIGCTSIDGLENAYLLAYKNQYLQPPIPATSTID</sequence>
<keyword evidence="3" id="KW-1185">Reference proteome</keyword>
<dbReference type="AlphaFoldDB" id="A0A7U2F7C0"/>
<proteinExistence type="predicted"/>
<evidence type="ECO:0000313" key="3">
    <source>
        <dbReference type="Proteomes" id="UP000663193"/>
    </source>
</evidence>
<evidence type="ECO:0000256" key="1">
    <source>
        <dbReference type="SAM" id="MobiDB-lite"/>
    </source>
</evidence>
<dbReference type="VEuPathDB" id="FungiDB:JI435_414550"/>
<feature type="compositionally biased region" description="Polar residues" evidence="1">
    <location>
        <begin position="1"/>
        <end position="11"/>
    </location>
</feature>
<reference evidence="3" key="1">
    <citation type="journal article" date="2021" name="BMC Genomics">
        <title>Chromosome-level genome assembly and manually-curated proteome of model necrotroph Parastagonospora nodorum Sn15 reveals a genome-wide trove of candidate effector homologs, and redundancy of virulence-related functions within an accessory chromosome.</title>
        <authorList>
            <person name="Bertazzoni S."/>
            <person name="Jones D.A.B."/>
            <person name="Phan H.T."/>
            <person name="Tan K.-C."/>
            <person name="Hane J.K."/>
        </authorList>
    </citation>
    <scope>NUCLEOTIDE SEQUENCE [LARGE SCALE GENOMIC DNA]</scope>
    <source>
        <strain evidence="3">SN15 / ATCC MYA-4574 / FGSC 10173)</strain>
    </source>
</reference>
<dbReference type="Proteomes" id="UP000663193">
    <property type="component" value="Chromosome 10"/>
</dbReference>
<feature type="region of interest" description="Disordered" evidence="1">
    <location>
        <begin position="1"/>
        <end position="39"/>
    </location>
</feature>
<feature type="compositionally biased region" description="Polar residues" evidence="1">
    <location>
        <begin position="26"/>
        <end position="35"/>
    </location>
</feature>
<name>A0A7U2F7C0_PHANO</name>